<keyword evidence="5" id="KW-1185">Reference proteome</keyword>
<evidence type="ECO:0000256" key="2">
    <source>
        <dbReference type="ARBA" id="ARBA00023033"/>
    </source>
</evidence>
<accession>A0ABV8XML1</accession>
<dbReference type="PANTHER" id="PTHR30137:SF8">
    <property type="entry name" value="BLR5498 PROTEIN"/>
    <property type="match status" value="1"/>
</dbReference>
<dbReference type="SUPFAM" id="SSF51679">
    <property type="entry name" value="Bacterial luciferase-like"/>
    <property type="match status" value="1"/>
</dbReference>
<proteinExistence type="predicted"/>
<sequence>MSSSSPAPFQLGLHSFVDFDPDGAGSAEQRIRDLLEEVVLADQVGLDVFGIGEHHRPDYLASSPATLLAAAASLTRTIRLSSAVTVLGTDDPVRVFQQFATLDLISGGRAEIMAGRGSFAESFPLFLGQQPFDYDALFAEKLDLLLRLREQTRVTWQGRSRPHLSGQGVYPRPVQTPLPVWLGVGGTPESAVRAGRLGLPMALAIIGGLPEQFAGFAQLYRESARLAGHSAQVRLSINSHGFVAPSTQEAADTYFPAHAAVMNRIGRERGWPSTTRAQFEAGRSLRGALFVGDPQEVAEKILYQHAIFGHERFLLQTVGTLPHAQVMRSIELLGTEVAPLVRSEVARRGSI</sequence>
<evidence type="ECO:0000313" key="4">
    <source>
        <dbReference type="EMBL" id="MFC4425978.1"/>
    </source>
</evidence>
<dbReference type="NCBIfam" id="TIGR03858">
    <property type="entry name" value="LLM_2I7G"/>
    <property type="match status" value="1"/>
</dbReference>
<dbReference type="Proteomes" id="UP001595998">
    <property type="component" value="Unassembled WGS sequence"/>
</dbReference>
<comment type="caution">
    <text evidence="4">The sequence shown here is derived from an EMBL/GenBank/DDBJ whole genome shotgun (WGS) entry which is preliminary data.</text>
</comment>
<keyword evidence="2" id="KW-0503">Monooxygenase</keyword>
<dbReference type="PANTHER" id="PTHR30137">
    <property type="entry name" value="LUCIFERASE-LIKE MONOOXYGENASE"/>
    <property type="match status" value="1"/>
</dbReference>
<dbReference type="InterPro" id="IPR050766">
    <property type="entry name" value="Bact_Lucif_Oxidored"/>
</dbReference>
<dbReference type="GO" id="GO:0016491">
    <property type="term" value="F:oxidoreductase activity"/>
    <property type="evidence" value="ECO:0007669"/>
    <property type="project" value="UniProtKB-KW"/>
</dbReference>
<dbReference type="EMBL" id="JBHSEH010000005">
    <property type="protein sequence ID" value="MFC4425978.1"/>
    <property type="molecule type" value="Genomic_DNA"/>
</dbReference>
<dbReference type="Gene3D" id="3.20.20.30">
    <property type="entry name" value="Luciferase-like domain"/>
    <property type="match status" value="1"/>
</dbReference>
<evidence type="ECO:0000313" key="5">
    <source>
        <dbReference type="Proteomes" id="UP001595998"/>
    </source>
</evidence>
<dbReference type="RefSeq" id="WP_380037895.1">
    <property type="nucleotide sequence ID" value="NZ_JBHSEH010000005.1"/>
</dbReference>
<feature type="domain" description="Luciferase-like" evidence="3">
    <location>
        <begin position="14"/>
        <end position="306"/>
    </location>
</feature>
<dbReference type="Pfam" id="PF00296">
    <property type="entry name" value="Bac_luciferase"/>
    <property type="match status" value="1"/>
</dbReference>
<dbReference type="InterPro" id="IPR036661">
    <property type="entry name" value="Luciferase-like_sf"/>
</dbReference>
<reference evidence="5" key="1">
    <citation type="journal article" date="2019" name="Int. J. Syst. Evol. Microbiol.">
        <title>The Global Catalogue of Microorganisms (GCM) 10K type strain sequencing project: providing services to taxonomists for standard genome sequencing and annotation.</title>
        <authorList>
            <consortium name="The Broad Institute Genomics Platform"/>
            <consortium name="The Broad Institute Genome Sequencing Center for Infectious Disease"/>
            <person name="Wu L."/>
            <person name="Ma J."/>
        </authorList>
    </citation>
    <scope>NUCLEOTIDE SEQUENCE [LARGE SCALE GENOMIC DNA]</scope>
    <source>
        <strain evidence="5">CCUG 56029</strain>
    </source>
</reference>
<evidence type="ECO:0000256" key="1">
    <source>
        <dbReference type="ARBA" id="ARBA00023002"/>
    </source>
</evidence>
<protein>
    <submittedName>
        <fullName evidence="4">LLM class flavin-dependent oxidoreductase</fullName>
        <ecNumber evidence="4">1.-.-.-</ecNumber>
    </submittedName>
</protein>
<dbReference type="EC" id="1.-.-.-" evidence="4"/>
<gene>
    <name evidence="4" type="ORF">ACFOZ9_07105</name>
</gene>
<organism evidence="4 5">
    <name type="scientific">Deinococcus navajonensis</name>
    <dbReference type="NCBI Taxonomy" id="309884"/>
    <lineage>
        <taxon>Bacteria</taxon>
        <taxon>Thermotogati</taxon>
        <taxon>Deinococcota</taxon>
        <taxon>Deinococci</taxon>
        <taxon>Deinococcales</taxon>
        <taxon>Deinococcaceae</taxon>
        <taxon>Deinococcus</taxon>
    </lineage>
</organism>
<dbReference type="InterPro" id="IPR011251">
    <property type="entry name" value="Luciferase-like_dom"/>
</dbReference>
<dbReference type="InterPro" id="IPR022290">
    <property type="entry name" value="LLM_Atu2307-like"/>
</dbReference>
<name>A0ABV8XML1_9DEIO</name>
<keyword evidence="1 4" id="KW-0560">Oxidoreductase</keyword>
<evidence type="ECO:0000259" key="3">
    <source>
        <dbReference type="Pfam" id="PF00296"/>
    </source>
</evidence>